<protein>
    <submittedName>
        <fullName evidence="1">4355_t:CDS:1</fullName>
    </submittedName>
</protein>
<evidence type="ECO:0000313" key="2">
    <source>
        <dbReference type="Proteomes" id="UP000789901"/>
    </source>
</evidence>
<feature type="non-terminal residue" evidence="1">
    <location>
        <position position="1"/>
    </location>
</feature>
<comment type="caution">
    <text evidence="1">The sequence shown here is derived from an EMBL/GenBank/DDBJ whole genome shotgun (WGS) entry which is preliminary data.</text>
</comment>
<feature type="non-terminal residue" evidence="1">
    <location>
        <position position="43"/>
    </location>
</feature>
<evidence type="ECO:0000313" key="1">
    <source>
        <dbReference type="EMBL" id="CAG8843274.1"/>
    </source>
</evidence>
<organism evidence="1 2">
    <name type="scientific">Gigaspora margarita</name>
    <dbReference type="NCBI Taxonomy" id="4874"/>
    <lineage>
        <taxon>Eukaryota</taxon>
        <taxon>Fungi</taxon>
        <taxon>Fungi incertae sedis</taxon>
        <taxon>Mucoromycota</taxon>
        <taxon>Glomeromycotina</taxon>
        <taxon>Glomeromycetes</taxon>
        <taxon>Diversisporales</taxon>
        <taxon>Gigasporaceae</taxon>
        <taxon>Gigaspora</taxon>
    </lineage>
</organism>
<proteinExistence type="predicted"/>
<keyword evidence="2" id="KW-1185">Reference proteome</keyword>
<gene>
    <name evidence="1" type="ORF">GMARGA_LOCUS36452</name>
</gene>
<accession>A0ABN7WZB2</accession>
<name>A0ABN7WZB2_GIGMA</name>
<dbReference type="Proteomes" id="UP000789901">
    <property type="component" value="Unassembled WGS sequence"/>
</dbReference>
<reference evidence="1 2" key="1">
    <citation type="submission" date="2021-06" db="EMBL/GenBank/DDBJ databases">
        <authorList>
            <person name="Kallberg Y."/>
            <person name="Tangrot J."/>
            <person name="Rosling A."/>
        </authorList>
    </citation>
    <scope>NUCLEOTIDE SEQUENCE [LARGE SCALE GENOMIC DNA]</scope>
    <source>
        <strain evidence="1 2">120-4 pot B 10/14</strain>
    </source>
</reference>
<sequence length="43" mass="4746">QKRQAVLGIVTNKPIPGFKFAKNENLVAKTTIITNSVFGLEMQ</sequence>
<dbReference type="EMBL" id="CAJVQB010071859">
    <property type="protein sequence ID" value="CAG8843274.1"/>
    <property type="molecule type" value="Genomic_DNA"/>
</dbReference>